<dbReference type="STRING" id="1462526.BN990_00502"/>
<keyword evidence="5 8" id="KW-0812">Transmembrane</keyword>
<evidence type="ECO:0000256" key="5">
    <source>
        <dbReference type="ARBA" id="ARBA00022692"/>
    </source>
</evidence>
<gene>
    <name evidence="9" type="ORF">BN990_00502</name>
</gene>
<dbReference type="eggNOG" id="COG0628">
    <property type="taxonomic scope" value="Bacteria"/>
</dbReference>
<accession>A0A024Q6X2</accession>
<sequence>MVNKRWFQFLVFFILVFSLILLISVTDFIFSPFVKIIGAVAVPIIGAGILYYLTKPIMYFLERLKINRILSIVLVFLLLILIGFFVYMYIAPIAQQQFRNLIDNIPTMVNWAQDMISLWQSNQTAIPKEIDKAINDFTNNLQSHIDSTLNYLFGFIGQLIGFITALVLVPFFLFFMLKDGEKLVPFITQIFSQKKAANIRSLLSKIDSTLTSFIQGQLIVSFAVGVLLFIGYLIIDLKYALTLALFAMVMNVIPFAGPFIAVIPALIVGAFQDPMNLIWVSIVMIVAQQIESNLISPNVMGHALDLHPLTVITVILAAGSIAGFLGILFAVPFYSVVKTIIIHFYQTYVDSKKNREDALI</sequence>
<keyword evidence="3" id="KW-0813">Transport</keyword>
<feature type="transmembrane region" description="Helical" evidence="8">
    <location>
        <begin position="241"/>
        <end position="267"/>
    </location>
</feature>
<evidence type="ECO:0000256" key="7">
    <source>
        <dbReference type="ARBA" id="ARBA00023136"/>
    </source>
</evidence>
<comment type="similarity">
    <text evidence="2">Belongs to the autoinducer-2 exporter (AI-2E) (TC 2.A.86) family.</text>
</comment>
<evidence type="ECO:0000313" key="9">
    <source>
        <dbReference type="EMBL" id="CDQ38234.1"/>
    </source>
</evidence>
<dbReference type="PANTHER" id="PTHR21716">
    <property type="entry name" value="TRANSMEMBRANE PROTEIN"/>
    <property type="match status" value="1"/>
</dbReference>
<dbReference type="GO" id="GO:0055085">
    <property type="term" value="P:transmembrane transport"/>
    <property type="evidence" value="ECO:0007669"/>
    <property type="project" value="TreeGrafter"/>
</dbReference>
<feature type="transmembrane region" description="Helical" evidence="8">
    <location>
        <begin position="7"/>
        <end position="30"/>
    </location>
</feature>
<dbReference type="Proteomes" id="UP000028875">
    <property type="component" value="Unassembled WGS sequence"/>
</dbReference>
<feature type="transmembrane region" description="Helical" evidence="8">
    <location>
        <begin position="36"/>
        <end position="54"/>
    </location>
</feature>
<evidence type="ECO:0000256" key="6">
    <source>
        <dbReference type="ARBA" id="ARBA00022989"/>
    </source>
</evidence>
<feature type="transmembrane region" description="Helical" evidence="8">
    <location>
        <begin position="210"/>
        <end position="235"/>
    </location>
</feature>
<dbReference type="Pfam" id="PF01594">
    <property type="entry name" value="AI-2E_transport"/>
    <property type="match status" value="1"/>
</dbReference>
<evidence type="ECO:0000256" key="4">
    <source>
        <dbReference type="ARBA" id="ARBA00022475"/>
    </source>
</evidence>
<dbReference type="RefSeq" id="WP_038242121.1">
    <property type="nucleotide sequence ID" value="NZ_BNER01000001.1"/>
</dbReference>
<organism evidence="9 10">
    <name type="scientific">Virgibacillus massiliensis</name>
    <dbReference type="NCBI Taxonomy" id="1462526"/>
    <lineage>
        <taxon>Bacteria</taxon>
        <taxon>Bacillati</taxon>
        <taxon>Bacillota</taxon>
        <taxon>Bacilli</taxon>
        <taxon>Bacillales</taxon>
        <taxon>Bacillaceae</taxon>
        <taxon>Virgibacillus</taxon>
    </lineage>
</organism>
<keyword evidence="10" id="KW-1185">Reference proteome</keyword>
<reference evidence="9 10" key="1">
    <citation type="submission" date="2014-03" db="EMBL/GenBank/DDBJ databases">
        <authorList>
            <person name="Urmite Genomes U."/>
        </authorList>
    </citation>
    <scope>NUCLEOTIDE SEQUENCE [LARGE SCALE GENOMIC DNA]</scope>
    <source>
        <strain evidence="9 10">Vm-5</strain>
    </source>
</reference>
<feature type="transmembrane region" description="Helical" evidence="8">
    <location>
        <begin position="310"/>
        <end position="334"/>
    </location>
</feature>
<evidence type="ECO:0000256" key="8">
    <source>
        <dbReference type="SAM" id="Phobius"/>
    </source>
</evidence>
<evidence type="ECO:0000313" key="10">
    <source>
        <dbReference type="Proteomes" id="UP000028875"/>
    </source>
</evidence>
<feature type="transmembrane region" description="Helical" evidence="8">
    <location>
        <begin position="66"/>
        <end position="90"/>
    </location>
</feature>
<dbReference type="AlphaFoldDB" id="A0A024Q6X2"/>
<evidence type="ECO:0000256" key="3">
    <source>
        <dbReference type="ARBA" id="ARBA00022448"/>
    </source>
</evidence>
<dbReference type="EMBL" id="CCDP010000001">
    <property type="protein sequence ID" value="CDQ38234.1"/>
    <property type="molecule type" value="Genomic_DNA"/>
</dbReference>
<comment type="subcellular location">
    <subcellularLocation>
        <location evidence="1">Cell membrane</location>
        <topology evidence="1">Multi-pass membrane protein</topology>
    </subcellularLocation>
</comment>
<evidence type="ECO:0000256" key="1">
    <source>
        <dbReference type="ARBA" id="ARBA00004651"/>
    </source>
</evidence>
<evidence type="ECO:0000256" key="2">
    <source>
        <dbReference type="ARBA" id="ARBA00009773"/>
    </source>
</evidence>
<name>A0A024Q6X2_9BACI</name>
<keyword evidence="4" id="KW-1003">Cell membrane</keyword>
<keyword evidence="6 8" id="KW-1133">Transmembrane helix</keyword>
<protein>
    <submittedName>
        <fullName evidence="9">Pheromone autoinducer 2 transporter</fullName>
    </submittedName>
</protein>
<dbReference type="PANTHER" id="PTHR21716:SF53">
    <property type="entry name" value="PERMEASE PERM-RELATED"/>
    <property type="match status" value="1"/>
</dbReference>
<dbReference type="GO" id="GO:0005886">
    <property type="term" value="C:plasma membrane"/>
    <property type="evidence" value="ECO:0007669"/>
    <property type="project" value="UniProtKB-SubCell"/>
</dbReference>
<proteinExistence type="inferred from homology"/>
<dbReference type="InterPro" id="IPR002549">
    <property type="entry name" value="AI-2E-like"/>
</dbReference>
<dbReference type="OrthoDB" id="9793390at2"/>
<comment type="caution">
    <text evidence="9">The sequence shown here is derived from an EMBL/GenBank/DDBJ whole genome shotgun (WGS) entry which is preliminary data.</text>
</comment>
<feature type="transmembrane region" description="Helical" evidence="8">
    <location>
        <begin position="151"/>
        <end position="177"/>
    </location>
</feature>
<reference evidence="10" key="2">
    <citation type="submission" date="2014-05" db="EMBL/GenBank/DDBJ databases">
        <title>Draft genome sequence of Virgibacillus massiliensis Vm-5.</title>
        <authorList>
            <person name="Khelaifia S."/>
            <person name="Croce O."/>
            <person name="Lagier J.C."/>
            <person name="Raoult D."/>
        </authorList>
    </citation>
    <scope>NUCLEOTIDE SEQUENCE [LARGE SCALE GENOMIC DNA]</scope>
    <source>
        <strain evidence="10">Vm-5</strain>
    </source>
</reference>
<keyword evidence="7 8" id="KW-0472">Membrane</keyword>